<sequence>MSVFTFEHRPGDGARPTVAFMSALFAGKWIWDNPYTALVDSGHPVLRTNEAICELDSKVAGSIERLGDALIEACDEAGAEEVIVCANSLGGLVAIDLAGRLPERIRGIVVSGAPGLTPDPDVGLSFDRRASVRPQGEEFRDRMLSALFHGEQLFTDEQLTQTAEMLGKPASMLSMARSIKATRTYRVRPAMDKVTCPSMYVWGRHDRMTPIDAWLDLLAGYPACEVVVVEDSGHIPMIERPGEYTASLEGFLARHAGPAT</sequence>
<accession>A0ABW1DBI6</accession>
<dbReference type="GO" id="GO:0016787">
    <property type="term" value="F:hydrolase activity"/>
    <property type="evidence" value="ECO:0007669"/>
    <property type="project" value="UniProtKB-KW"/>
</dbReference>
<keyword evidence="2" id="KW-0378">Hydrolase</keyword>
<dbReference type="Gene3D" id="3.40.50.1820">
    <property type="entry name" value="alpha/beta hydrolase"/>
    <property type="match status" value="1"/>
</dbReference>
<evidence type="ECO:0000259" key="1">
    <source>
        <dbReference type="Pfam" id="PF12697"/>
    </source>
</evidence>
<dbReference type="PANTHER" id="PTHR43689:SF8">
    <property type="entry name" value="ALPHA_BETA-HYDROLASES SUPERFAMILY PROTEIN"/>
    <property type="match status" value="1"/>
</dbReference>
<dbReference type="InterPro" id="IPR029058">
    <property type="entry name" value="AB_hydrolase_fold"/>
</dbReference>
<organism evidence="2 3">
    <name type="scientific">Nonomuraea insulae</name>
    <dbReference type="NCBI Taxonomy" id="1616787"/>
    <lineage>
        <taxon>Bacteria</taxon>
        <taxon>Bacillati</taxon>
        <taxon>Actinomycetota</taxon>
        <taxon>Actinomycetes</taxon>
        <taxon>Streptosporangiales</taxon>
        <taxon>Streptosporangiaceae</taxon>
        <taxon>Nonomuraea</taxon>
    </lineage>
</organism>
<evidence type="ECO:0000313" key="3">
    <source>
        <dbReference type="Proteomes" id="UP001596058"/>
    </source>
</evidence>
<proteinExistence type="predicted"/>
<dbReference type="SUPFAM" id="SSF53474">
    <property type="entry name" value="alpha/beta-Hydrolases"/>
    <property type="match status" value="1"/>
</dbReference>
<keyword evidence="3" id="KW-1185">Reference proteome</keyword>
<dbReference type="RefSeq" id="WP_379524849.1">
    <property type="nucleotide sequence ID" value="NZ_JBHSPA010000126.1"/>
</dbReference>
<dbReference type="InterPro" id="IPR000073">
    <property type="entry name" value="AB_hydrolase_1"/>
</dbReference>
<gene>
    <name evidence="2" type="ORF">ACFPZ3_67415</name>
</gene>
<dbReference type="Proteomes" id="UP001596058">
    <property type="component" value="Unassembled WGS sequence"/>
</dbReference>
<protein>
    <submittedName>
        <fullName evidence="2">Alpha/beta fold hydrolase</fullName>
    </submittedName>
</protein>
<reference evidence="3" key="1">
    <citation type="journal article" date="2019" name="Int. J. Syst. Evol. Microbiol.">
        <title>The Global Catalogue of Microorganisms (GCM) 10K type strain sequencing project: providing services to taxonomists for standard genome sequencing and annotation.</title>
        <authorList>
            <consortium name="The Broad Institute Genomics Platform"/>
            <consortium name="The Broad Institute Genome Sequencing Center for Infectious Disease"/>
            <person name="Wu L."/>
            <person name="Ma J."/>
        </authorList>
    </citation>
    <scope>NUCLEOTIDE SEQUENCE [LARGE SCALE GENOMIC DNA]</scope>
    <source>
        <strain evidence="3">CCUG 53903</strain>
    </source>
</reference>
<dbReference type="Pfam" id="PF12697">
    <property type="entry name" value="Abhydrolase_6"/>
    <property type="match status" value="1"/>
</dbReference>
<feature type="domain" description="AB hydrolase-1" evidence="1">
    <location>
        <begin position="64"/>
        <end position="244"/>
    </location>
</feature>
<dbReference type="PRINTS" id="PR00111">
    <property type="entry name" value="ABHYDROLASE"/>
</dbReference>
<dbReference type="PANTHER" id="PTHR43689">
    <property type="entry name" value="HYDROLASE"/>
    <property type="match status" value="1"/>
</dbReference>
<dbReference type="EMBL" id="JBHSPA010000126">
    <property type="protein sequence ID" value="MFC5835430.1"/>
    <property type="molecule type" value="Genomic_DNA"/>
</dbReference>
<evidence type="ECO:0000313" key="2">
    <source>
        <dbReference type="EMBL" id="MFC5835430.1"/>
    </source>
</evidence>
<name>A0ABW1DBI6_9ACTN</name>
<comment type="caution">
    <text evidence="2">The sequence shown here is derived from an EMBL/GenBank/DDBJ whole genome shotgun (WGS) entry which is preliminary data.</text>
</comment>